<name>A0A4U6UEX3_SETVI</name>
<proteinExistence type="predicted"/>
<evidence type="ECO:0000256" key="1">
    <source>
        <dbReference type="SAM" id="MobiDB-lite"/>
    </source>
</evidence>
<feature type="region of interest" description="Disordered" evidence="1">
    <location>
        <begin position="58"/>
        <end position="84"/>
    </location>
</feature>
<organism evidence="2 3">
    <name type="scientific">Setaria viridis</name>
    <name type="common">Green bristlegrass</name>
    <name type="synonym">Setaria italica subsp. viridis</name>
    <dbReference type="NCBI Taxonomy" id="4556"/>
    <lineage>
        <taxon>Eukaryota</taxon>
        <taxon>Viridiplantae</taxon>
        <taxon>Streptophyta</taxon>
        <taxon>Embryophyta</taxon>
        <taxon>Tracheophyta</taxon>
        <taxon>Spermatophyta</taxon>
        <taxon>Magnoliopsida</taxon>
        <taxon>Liliopsida</taxon>
        <taxon>Poales</taxon>
        <taxon>Poaceae</taxon>
        <taxon>PACMAD clade</taxon>
        <taxon>Panicoideae</taxon>
        <taxon>Panicodae</taxon>
        <taxon>Paniceae</taxon>
        <taxon>Cenchrinae</taxon>
        <taxon>Setaria</taxon>
    </lineage>
</organism>
<sequence>MEGDSDPPPPNPVIPSSTPPHDSNLAFAHAAKRQLARGHGAAGRGALGAVKGGLSVAEDGALGGLDADGPPASGAGTGEREGEPAVTALLSARTSLALAERLSGPNACISGAPPMTEDPTYHTWFTPSSPCAAAASHTPGSCRRCRQR</sequence>
<reference evidence="2" key="1">
    <citation type="submission" date="2019-03" db="EMBL/GenBank/DDBJ databases">
        <title>WGS assembly of Setaria viridis.</title>
        <authorList>
            <person name="Huang P."/>
            <person name="Jenkins J."/>
            <person name="Grimwood J."/>
            <person name="Barry K."/>
            <person name="Healey A."/>
            <person name="Mamidi S."/>
            <person name="Sreedasyam A."/>
            <person name="Shu S."/>
            <person name="Feldman M."/>
            <person name="Wu J."/>
            <person name="Yu Y."/>
            <person name="Chen C."/>
            <person name="Johnson J."/>
            <person name="Rokhsar D."/>
            <person name="Baxter I."/>
            <person name="Schmutz J."/>
            <person name="Brutnell T."/>
            <person name="Kellogg E."/>
        </authorList>
    </citation>
    <scope>NUCLEOTIDE SEQUENCE [LARGE SCALE GENOMIC DNA]</scope>
</reference>
<dbReference type="Gramene" id="TKW12633">
    <property type="protein sequence ID" value="TKW12633"/>
    <property type="gene ID" value="SEVIR_5G048966v2"/>
</dbReference>
<accession>A0A4U6UEX3</accession>
<keyword evidence="3" id="KW-1185">Reference proteome</keyword>
<feature type="region of interest" description="Disordered" evidence="1">
    <location>
        <begin position="1"/>
        <end position="24"/>
    </location>
</feature>
<dbReference type="AlphaFoldDB" id="A0A4U6UEX3"/>
<feature type="compositionally biased region" description="Pro residues" evidence="1">
    <location>
        <begin position="1"/>
        <end position="13"/>
    </location>
</feature>
<evidence type="ECO:0000313" key="3">
    <source>
        <dbReference type="Proteomes" id="UP000298652"/>
    </source>
</evidence>
<dbReference type="Proteomes" id="UP000298652">
    <property type="component" value="Chromosome 5"/>
</dbReference>
<evidence type="ECO:0000313" key="2">
    <source>
        <dbReference type="EMBL" id="TKW12633.1"/>
    </source>
</evidence>
<gene>
    <name evidence="2" type="ORF">SEVIR_5G048966v2</name>
</gene>
<protein>
    <submittedName>
        <fullName evidence="2">Uncharacterized protein</fullName>
    </submittedName>
</protein>
<dbReference type="EMBL" id="CM016556">
    <property type="protein sequence ID" value="TKW12633.1"/>
    <property type="molecule type" value="Genomic_DNA"/>
</dbReference>